<proteinExistence type="predicted"/>
<keyword evidence="6" id="KW-1185">Reference proteome</keyword>
<evidence type="ECO:0000256" key="3">
    <source>
        <dbReference type="SAM" id="Phobius"/>
    </source>
</evidence>
<feature type="compositionally biased region" description="Pro residues" evidence="2">
    <location>
        <begin position="338"/>
        <end position="352"/>
    </location>
</feature>
<dbReference type="InterPro" id="IPR001245">
    <property type="entry name" value="Ser-Thr/Tyr_kinase_cat_dom"/>
</dbReference>
<feature type="compositionally biased region" description="Low complexity" evidence="2">
    <location>
        <begin position="292"/>
        <end position="315"/>
    </location>
</feature>
<evidence type="ECO:0000256" key="1">
    <source>
        <dbReference type="ARBA" id="ARBA00023170"/>
    </source>
</evidence>
<dbReference type="PROSITE" id="PS50011">
    <property type="entry name" value="PROTEIN_KINASE_DOM"/>
    <property type="match status" value="1"/>
</dbReference>
<keyword evidence="5" id="KW-0418">Kinase</keyword>
<reference evidence="5 6" key="1">
    <citation type="submission" date="2024-07" db="EMBL/GenBank/DDBJ databases">
        <authorList>
            <person name="Lee S."/>
            <person name="Kang M."/>
        </authorList>
    </citation>
    <scope>NUCLEOTIDE SEQUENCE [LARGE SCALE GENOMIC DNA]</scope>
    <source>
        <strain evidence="5 6">DS6</strain>
    </source>
</reference>
<feature type="region of interest" description="Disordered" evidence="2">
    <location>
        <begin position="249"/>
        <end position="420"/>
    </location>
</feature>
<dbReference type="Pfam" id="PF07714">
    <property type="entry name" value="PK_Tyr_Ser-Thr"/>
    <property type="match status" value="1"/>
</dbReference>
<evidence type="ECO:0000256" key="2">
    <source>
        <dbReference type="SAM" id="MobiDB-lite"/>
    </source>
</evidence>
<dbReference type="InterPro" id="IPR011009">
    <property type="entry name" value="Kinase-like_dom_sf"/>
</dbReference>
<feature type="transmembrane region" description="Helical" evidence="3">
    <location>
        <begin position="439"/>
        <end position="460"/>
    </location>
</feature>
<keyword evidence="3" id="KW-1133">Transmembrane helix</keyword>
<dbReference type="Gene3D" id="2.60.120.260">
    <property type="entry name" value="Galactose-binding domain-like"/>
    <property type="match status" value="1"/>
</dbReference>
<gene>
    <name evidence="5" type="ORF">AB3X52_18410</name>
</gene>
<name>A0ABV3T5S1_9ACTN</name>
<dbReference type="CDD" id="cd13973">
    <property type="entry name" value="PK_MviN-like"/>
    <property type="match status" value="1"/>
</dbReference>
<dbReference type="Gene3D" id="1.10.510.10">
    <property type="entry name" value="Transferase(Phosphotransferase) domain 1"/>
    <property type="match status" value="1"/>
</dbReference>
<dbReference type="Proteomes" id="UP001556631">
    <property type="component" value="Unassembled WGS sequence"/>
</dbReference>
<keyword evidence="1" id="KW-0675">Receptor</keyword>
<dbReference type="PRINTS" id="PR01217">
    <property type="entry name" value="PRICHEXTENSN"/>
</dbReference>
<organism evidence="5 6">
    <name type="scientific">Nocardioides eburneus</name>
    <dbReference type="NCBI Taxonomy" id="3231482"/>
    <lineage>
        <taxon>Bacteria</taxon>
        <taxon>Bacillati</taxon>
        <taxon>Actinomycetota</taxon>
        <taxon>Actinomycetes</taxon>
        <taxon>Propionibacteriales</taxon>
        <taxon>Nocardioidaceae</taxon>
        <taxon>Nocardioides</taxon>
    </lineage>
</organism>
<dbReference type="InterPro" id="IPR000719">
    <property type="entry name" value="Prot_kinase_dom"/>
</dbReference>
<accession>A0ABV3T5S1</accession>
<protein>
    <submittedName>
        <fullName evidence="5">Protein kinase</fullName>
    </submittedName>
</protein>
<evidence type="ECO:0000313" key="5">
    <source>
        <dbReference type="EMBL" id="MEX0429595.1"/>
    </source>
</evidence>
<keyword evidence="3" id="KW-0472">Membrane</keyword>
<feature type="compositionally biased region" description="Basic and acidic residues" evidence="2">
    <location>
        <begin position="355"/>
        <end position="370"/>
    </location>
</feature>
<dbReference type="SUPFAM" id="SSF56112">
    <property type="entry name" value="Protein kinase-like (PK-like)"/>
    <property type="match status" value="1"/>
</dbReference>
<sequence>MESTRSGDVLAGRYRLADLLSESGDGRFWKADDSILGRPVAIHVLGADDPRAPRLMDAARASASVGDARLLRVLDAETTGEIAYVVNEWGAGTSLDNLLAAGGPLPARRAAWVAEEVADTLTHAHELGHAHGRLSPENVLVDELGAVRIIGFAVEAALHGLEPGRIDDDRVDLAGILYAGLTGKWAGRSPSRVPPAPRTHDRVLRPRQVRAGVPRVLDDLCDRVLAHAEQAPPSARELGSALAAYVGDASDLGGTPRPATGPSVPAPPATEDPDATQAMPAPDLDEPTVATPLPSDLPPAAGSAAASSEPSAEPEPTQEGLPSFDDDWDDDWHVPRSDPVPPPPPLEPPTPKPLFADEPRRPRTGSEEPLGHAPEPTRAAVPPRSSSERDTPPPTPPRVPQRAPEPTRAPEADYWPWSGSGPQVIADEPERAATAGRGWLRLAIAIAVAAVLVVCIALAYNATHGGSLLGGSDESPTASPSVSTQRSVPVRNVDVRDFDPYGNPPAEYPDLAHYAVDGDKATTWRTSTYNDQLGPPPGLKTGVGLVLDLKATYAVDKVRLDLLGSPTSVSVYVSDDDPSAAPTGKPAASGSLGTSGQLTLHGAKGRYVTIWLTALPQVADGFRGEVAEVSVTGVRAG</sequence>
<comment type="caution">
    <text evidence="5">The sequence shown here is derived from an EMBL/GenBank/DDBJ whole genome shotgun (WGS) entry which is preliminary data.</text>
</comment>
<dbReference type="SMART" id="SM00220">
    <property type="entry name" value="S_TKc"/>
    <property type="match status" value="1"/>
</dbReference>
<dbReference type="EMBL" id="JBFPJR010000050">
    <property type="protein sequence ID" value="MEX0429595.1"/>
    <property type="molecule type" value="Genomic_DNA"/>
</dbReference>
<dbReference type="Gene3D" id="3.30.200.20">
    <property type="entry name" value="Phosphorylase Kinase, domain 1"/>
    <property type="match status" value="1"/>
</dbReference>
<evidence type="ECO:0000259" key="4">
    <source>
        <dbReference type="PROSITE" id="PS50011"/>
    </source>
</evidence>
<keyword evidence="3" id="KW-0812">Transmembrane</keyword>
<feature type="region of interest" description="Disordered" evidence="2">
    <location>
        <begin position="187"/>
        <end position="207"/>
    </location>
</feature>
<dbReference type="InterPro" id="IPR008979">
    <property type="entry name" value="Galactose-bd-like_sf"/>
</dbReference>
<feature type="region of interest" description="Disordered" evidence="2">
    <location>
        <begin position="574"/>
        <end position="595"/>
    </location>
</feature>
<dbReference type="SUPFAM" id="SSF49785">
    <property type="entry name" value="Galactose-binding domain-like"/>
    <property type="match status" value="1"/>
</dbReference>
<feature type="domain" description="Protein kinase" evidence="4">
    <location>
        <begin position="14"/>
        <end position="246"/>
    </location>
</feature>
<keyword evidence="5" id="KW-0808">Transferase</keyword>
<evidence type="ECO:0000313" key="6">
    <source>
        <dbReference type="Proteomes" id="UP001556631"/>
    </source>
</evidence>
<dbReference type="RefSeq" id="WP_367995560.1">
    <property type="nucleotide sequence ID" value="NZ_JBFPJR010000050.1"/>
</dbReference>
<dbReference type="GO" id="GO:0016301">
    <property type="term" value="F:kinase activity"/>
    <property type="evidence" value="ECO:0007669"/>
    <property type="project" value="UniProtKB-KW"/>
</dbReference>